<evidence type="ECO:0000256" key="1">
    <source>
        <dbReference type="ARBA" id="ARBA00004123"/>
    </source>
</evidence>
<dbReference type="GO" id="GO:0008270">
    <property type="term" value="F:zinc ion binding"/>
    <property type="evidence" value="ECO:0007669"/>
    <property type="project" value="InterPro"/>
</dbReference>
<proteinExistence type="predicted"/>
<dbReference type="PANTHER" id="PTHR15835:SF16">
    <property type="entry name" value="F20D23.9 PROTEIN"/>
    <property type="match status" value="1"/>
</dbReference>
<dbReference type="EMBL" id="MNCJ02000326">
    <property type="protein sequence ID" value="KAF5783560.1"/>
    <property type="molecule type" value="Genomic_DNA"/>
</dbReference>
<dbReference type="Pfam" id="PF07967">
    <property type="entry name" value="zf-C3HC"/>
    <property type="match status" value="1"/>
</dbReference>
<name>A0A9K3N1K7_HELAN</name>
<keyword evidence="2" id="KW-0539">Nucleus</keyword>
<reference evidence="4" key="1">
    <citation type="journal article" date="2017" name="Nature">
        <title>The sunflower genome provides insights into oil metabolism, flowering and Asterid evolution.</title>
        <authorList>
            <person name="Badouin H."/>
            <person name="Gouzy J."/>
            <person name="Grassa C.J."/>
            <person name="Murat F."/>
            <person name="Staton S.E."/>
            <person name="Cottret L."/>
            <person name="Lelandais-Briere C."/>
            <person name="Owens G.L."/>
            <person name="Carrere S."/>
            <person name="Mayjonade B."/>
            <person name="Legrand L."/>
            <person name="Gill N."/>
            <person name="Kane N.C."/>
            <person name="Bowers J.E."/>
            <person name="Hubner S."/>
            <person name="Bellec A."/>
            <person name="Berard A."/>
            <person name="Berges H."/>
            <person name="Blanchet N."/>
            <person name="Boniface M.C."/>
            <person name="Brunel D."/>
            <person name="Catrice O."/>
            <person name="Chaidir N."/>
            <person name="Claudel C."/>
            <person name="Donnadieu C."/>
            <person name="Faraut T."/>
            <person name="Fievet G."/>
            <person name="Helmstetter N."/>
            <person name="King M."/>
            <person name="Knapp S.J."/>
            <person name="Lai Z."/>
            <person name="Le Paslier M.C."/>
            <person name="Lippi Y."/>
            <person name="Lorenzon L."/>
            <person name="Mandel J.R."/>
            <person name="Marage G."/>
            <person name="Marchand G."/>
            <person name="Marquand E."/>
            <person name="Bret-Mestries E."/>
            <person name="Morien E."/>
            <person name="Nambeesan S."/>
            <person name="Nguyen T."/>
            <person name="Pegot-Espagnet P."/>
            <person name="Pouilly N."/>
            <person name="Raftis F."/>
            <person name="Sallet E."/>
            <person name="Schiex T."/>
            <person name="Thomas J."/>
            <person name="Vandecasteele C."/>
            <person name="Vares D."/>
            <person name="Vear F."/>
            <person name="Vautrin S."/>
            <person name="Crespi M."/>
            <person name="Mangin B."/>
            <person name="Burke J.M."/>
            <person name="Salse J."/>
            <person name="Munos S."/>
            <person name="Vincourt P."/>
            <person name="Rieseberg L.H."/>
            <person name="Langlade N.B."/>
        </authorList>
    </citation>
    <scope>NUCLEOTIDE SEQUENCE</scope>
    <source>
        <tissue evidence="4">Leaves</tissue>
    </source>
</reference>
<evidence type="ECO:0000256" key="2">
    <source>
        <dbReference type="ARBA" id="ARBA00023242"/>
    </source>
</evidence>
<dbReference type="Gramene" id="mRNA:HanXRQr2_Chr11g0509331">
    <property type="protein sequence ID" value="mRNA:HanXRQr2_Chr11g0509331"/>
    <property type="gene ID" value="HanXRQr2_Chr11g0509331"/>
</dbReference>
<organism evidence="4 5">
    <name type="scientific">Helianthus annuus</name>
    <name type="common">Common sunflower</name>
    <dbReference type="NCBI Taxonomy" id="4232"/>
    <lineage>
        <taxon>Eukaryota</taxon>
        <taxon>Viridiplantae</taxon>
        <taxon>Streptophyta</taxon>
        <taxon>Embryophyta</taxon>
        <taxon>Tracheophyta</taxon>
        <taxon>Spermatophyta</taxon>
        <taxon>Magnoliopsida</taxon>
        <taxon>eudicotyledons</taxon>
        <taxon>Gunneridae</taxon>
        <taxon>Pentapetalae</taxon>
        <taxon>asterids</taxon>
        <taxon>campanulids</taxon>
        <taxon>Asterales</taxon>
        <taxon>Asteraceae</taxon>
        <taxon>Asteroideae</taxon>
        <taxon>Heliantheae alliance</taxon>
        <taxon>Heliantheae</taxon>
        <taxon>Helianthus</taxon>
    </lineage>
</organism>
<evidence type="ECO:0000313" key="5">
    <source>
        <dbReference type="Proteomes" id="UP000215914"/>
    </source>
</evidence>
<comment type="caution">
    <text evidence="4">The sequence shown here is derived from an EMBL/GenBank/DDBJ whole genome shotgun (WGS) entry which is preliminary data.</text>
</comment>
<evidence type="ECO:0000259" key="3">
    <source>
        <dbReference type="Pfam" id="PF07967"/>
    </source>
</evidence>
<evidence type="ECO:0000313" key="4">
    <source>
        <dbReference type="EMBL" id="KAF5783560.1"/>
    </source>
</evidence>
<feature type="domain" description="C3HC-type" evidence="3">
    <location>
        <begin position="22"/>
        <end position="92"/>
    </location>
</feature>
<comment type="subcellular location">
    <subcellularLocation>
        <location evidence="1">Nucleus</location>
    </subcellularLocation>
</comment>
<sequence length="93" mass="10394">MQLFRFREDLAPEIEKRRHKLKKAASLLACARRGRVNVDVDKIECESCCATLKYVAPDSTTPTKGGNVGEEFGNQLDEGHKVICPWRGNSCEA</sequence>
<protein>
    <submittedName>
        <fullName evidence="4">Zinc finger, C3HC</fullName>
    </submittedName>
</protein>
<dbReference type="AlphaFoldDB" id="A0A9K3N1K7"/>
<accession>A0A9K3N1K7</accession>
<dbReference type="InterPro" id="IPR012935">
    <property type="entry name" value="NuBaID_N"/>
</dbReference>
<dbReference type="GO" id="GO:0005634">
    <property type="term" value="C:nucleus"/>
    <property type="evidence" value="ECO:0007669"/>
    <property type="project" value="UniProtKB-SubCell"/>
</dbReference>
<dbReference type="PANTHER" id="PTHR15835">
    <property type="entry name" value="NUCLEAR-INTERACTING PARTNER OF ALK"/>
    <property type="match status" value="1"/>
</dbReference>
<gene>
    <name evidence="4" type="ORF">HanXRQr2_Chr11g0509331</name>
</gene>
<reference evidence="4" key="2">
    <citation type="submission" date="2020-06" db="EMBL/GenBank/DDBJ databases">
        <title>Helianthus annuus Genome sequencing and assembly Release 2.</title>
        <authorList>
            <person name="Gouzy J."/>
            <person name="Langlade N."/>
            <person name="Munos S."/>
        </authorList>
    </citation>
    <scope>NUCLEOTIDE SEQUENCE</scope>
    <source>
        <tissue evidence="4">Leaves</tissue>
    </source>
</reference>
<keyword evidence="5" id="KW-1185">Reference proteome</keyword>
<dbReference type="Proteomes" id="UP000215914">
    <property type="component" value="Unassembled WGS sequence"/>
</dbReference>